<feature type="compositionally biased region" description="Pro residues" evidence="1">
    <location>
        <begin position="74"/>
        <end position="87"/>
    </location>
</feature>
<keyword evidence="3" id="KW-1185">Reference proteome</keyword>
<comment type="caution">
    <text evidence="2">The sequence shown here is derived from an EMBL/GenBank/DDBJ whole genome shotgun (WGS) entry which is preliminary data.</text>
</comment>
<dbReference type="EMBL" id="BOPC01000116">
    <property type="protein sequence ID" value="GIJ30487.1"/>
    <property type="molecule type" value="Genomic_DNA"/>
</dbReference>
<dbReference type="Proteomes" id="UP000653076">
    <property type="component" value="Unassembled WGS sequence"/>
</dbReference>
<evidence type="ECO:0000313" key="3">
    <source>
        <dbReference type="Proteomes" id="UP000653076"/>
    </source>
</evidence>
<gene>
    <name evidence="2" type="ORF">Vqi01_56490</name>
</gene>
<proteinExistence type="predicted"/>
<evidence type="ECO:0000256" key="1">
    <source>
        <dbReference type="SAM" id="MobiDB-lite"/>
    </source>
</evidence>
<organism evidence="2 3">
    <name type="scientific">Micromonospora qiuiae</name>
    <dbReference type="NCBI Taxonomy" id="502268"/>
    <lineage>
        <taxon>Bacteria</taxon>
        <taxon>Bacillati</taxon>
        <taxon>Actinomycetota</taxon>
        <taxon>Actinomycetes</taxon>
        <taxon>Micromonosporales</taxon>
        <taxon>Micromonosporaceae</taxon>
        <taxon>Micromonospora</taxon>
    </lineage>
</organism>
<name>A0ABQ4JLV4_9ACTN</name>
<evidence type="ECO:0000313" key="2">
    <source>
        <dbReference type="EMBL" id="GIJ30487.1"/>
    </source>
</evidence>
<protein>
    <submittedName>
        <fullName evidence="2">Uncharacterized protein</fullName>
    </submittedName>
</protein>
<accession>A0ABQ4JLV4</accession>
<sequence>MQLIDKLRDDRDREIKFIAGMVSANSIVSPSLRDAVKVATAMQLAGVSMSPEQIEAIAKEAARPSTTNAAPTYINPPPKSETPAPTS</sequence>
<reference evidence="2 3" key="1">
    <citation type="submission" date="2021-01" db="EMBL/GenBank/DDBJ databases">
        <title>Whole genome shotgun sequence of Verrucosispora qiuiae NBRC 106684.</title>
        <authorList>
            <person name="Komaki H."/>
            <person name="Tamura T."/>
        </authorList>
    </citation>
    <scope>NUCLEOTIDE SEQUENCE [LARGE SCALE GENOMIC DNA]</scope>
    <source>
        <strain evidence="2 3">NBRC 106684</strain>
    </source>
</reference>
<feature type="region of interest" description="Disordered" evidence="1">
    <location>
        <begin position="60"/>
        <end position="87"/>
    </location>
</feature>